<dbReference type="Gene3D" id="3.30.160.60">
    <property type="entry name" value="Classic Zinc Finger"/>
    <property type="match status" value="1"/>
</dbReference>
<keyword evidence="5" id="KW-1185">Reference proteome</keyword>
<dbReference type="SUPFAM" id="SSF57667">
    <property type="entry name" value="beta-beta-alpha zinc fingers"/>
    <property type="match status" value="1"/>
</dbReference>
<accession>A0AAW0CW59</accession>
<feature type="region of interest" description="Disordered" evidence="2">
    <location>
        <begin position="371"/>
        <end position="424"/>
    </location>
</feature>
<feature type="region of interest" description="Disordered" evidence="2">
    <location>
        <begin position="446"/>
        <end position="482"/>
    </location>
</feature>
<feature type="compositionally biased region" description="Acidic residues" evidence="2">
    <location>
        <begin position="539"/>
        <end position="549"/>
    </location>
</feature>
<dbReference type="Proteomes" id="UP001383192">
    <property type="component" value="Unassembled WGS sequence"/>
</dbReference>
<feature type="compositionally biased region" description="Low complexity" evidence="2">
    <location>
        <begin position="28"/>
        <end position="39"/>
    </location>
</feature>
<keyword evidence="1" id="KW-0862">Zinc</keyword>
<evidence type="ECO:0000259" key="3">
    <source>
        <dbReference type="PROSITE" id="PS50157"/>
    </source>
</evidence>
<evidence type="ECO:0000313" key="5">
    <source>
        <dbReference type="Proteomes" id="UP001383192"/>
    </source>
</evidence>
<keyword evidence="1" id="KW-0479">Metal-binding</keyword>
<feature type="compositionally biased region" description="Polar residues" evidence="2">
    <location>
        <begin position="48"/>
        <end position="83"/>
    </location>
</feature>
<name>A0AAW0CW59_9AGAR</name>
<evidence type="ECO:0000313" key="4">
    <source>
        <dbReference type="EMBL" id="KAK7043137.1"/>
    </source>
</evidence>
<gene>
    <name evidence="4" type="ORF">VNI00_008491</name>
</gene>
<dbReference type="EMBL" id="JAYKXP010000029">
    <property type="protein sequence ID" value="KAK7043137.1"/>
    <property type="molecule type" value="Genomic_DNA"/>
</dbReference>
<feature type="region of interest" description="Disordered" evidence="2">
    <location>
        <begin position="225"/>
        <end position="249"/>
    </location>
</feature>
<feature type="compositionally biased region" description="Polar residues" evidence="2">
    <location>
        <begin position="1"/>
        <end position="21"/>
    </location>
</feature>
<comment type="caution">
    <text evidence="4">The sequence shown here is derived from an EMBL/GenBank/DDBJ whole genome shotgun (WGS) entry which is preliminary data.</text>
</comment>
<feature type="domain" description="C2H2-type" evidence="3">
    <location>
        <begin position="620"/>
        <end position="652"/>
    </location>
</feature>
<evidence type="ECO:0000256" key="2">
    <source>
        <dbReference type="SAM" id="MobiDB-lite"/>
    </source>
</evidence>
<feature type="compositionally biased region" description="Low complexity" evidence="2">
    <location>
        <begin position="574"/>
        <end position="587"/>
    </location>
</feature>
<dbReference type="InterPro" id="IPR036236">
    <property type="entry name" value="Znf_C2H2_sf"/>
</dbReference>
<organism evidence="4 5">
    <name type="scientific">Paramarasmius palmivorus</name>
    <dbReference type="NCBI Taxonomy" id="297713"/>
    <lineage>
        <taxon>Eukaryota</taxon>
        <taxon>Fungi</taxon>
        <taxon>Dikarya</taxon>
        <taxon>Basidiomycota</taxon>
        <taxon>Agaricomycotina</taxon>
        <taxon>Agaricomycetes</taxon>
        <taxon>Agaricomycetidae</taxon>
        <taxon>Agaricales</taxon>
        <taxon>Marasmiineae</taxon>
        <taxon>Marasmiaceae</taxon>
        <taxon>Paramarasmius</taxon>
    </lineage>
</organism>
<dbReference type="InterPro" id="IPR013087">
    <property type="entry name" value="Znf_C2H2_type"/>
</dbReference>
<dbReference type="PROSITE" id="PS50157">
    <property type="entry name" value="ZINC_FINGER_C2H2_2"/>
    <property type="match status" value="1"/>
</dbReference>
<dbReference type="GO" id="GO:0008270">
    <property type="term" value="F:zinc ion binding"/>
    <property type="evidence" value="ECO:0007669"/>
    <property type="project" value="UniProtKB-KW"/>
</dbReference>
<feature type="region of interest" description="Disordered" evidence="2">
    <location>
        <begin position="506"/>
        <end position="607"/>
    </location>
</feature>
<feature type="compositionally biased region" description="Basic residues" evidence="2">
    <location>
        <begin position="450"/>
        <end position="459"/>
    </location>
</feature>
<protein>
    <recommendedName>
        <fullName evidence="3">C2H2-type domain-containing protein</fullName>
    </recommendedName>
</protein>
<feature type="compositionally biased region" description="Polar residues" evidence="2">
    <location>
        <begin position="396"/>
        <end position="424"/>
    </location>
</feature>
<proteinExistence type="predicted"/>
<sequence length="676" mass="73971">MQERNQAINSDTISDSFNPPSKRSAHQSRGTTHASSSGSTHDRDNRSRQSLSRRITRSMSKTINSSLTVEPSQESTSPATTRRYQPYSIPNARKSKNFQRHTSLDHVGRTLHPTSAGMKPAVLSSSSPNASREDISLSSPLSIASASTLKESVLSPGSDLTAVSPGTLLNSKIGLCSYEHNAFVDARDPTAISTANVAQKSSQSSSGLELDDEDYLVAADESQPSLLFDHGPSPPSASSDVPTSPEDAEHDYSALDKNLSQILEEQYPSSEPSSGILRDVDQFFAEKRNERRPWTRVRLRPGIGVQPKEISTGRSSREALRAVAKSATQKIPSPPEFNSHAELTNLSLFPVTDREADLLCVSPFMVESSLEVEDSDSPATLHSRRTSQESGFEGFTDSSSASTSYHDTNRLEGSSQLRAIPSRRSSLLETPRVAFGKRSRECLEPLFHRSSSRSTKRQRRETSVGPTDPSLPSPSFLNAQDDNGHIHSVLHSKFPDQSSFRRVFKRNQGETEASAPPRHPKRLRQAQKPSNKSSYTHDEDAESGSEWELESSASPSSPSPRGAPRKRHAHNKSDASSASDGDHGSTSQQKGTQKRGAVPSEDGEEQCHPMVMIPGSCKPWKCMLDDCRQAFGRMSDLILHQSTNIKHGGAKENRCGCGKSFARKDALFRHQRSGCR</sequence>
<evidence type="ECO:0000256" key="1">
    <source>
        <dbReference type="PROSITE-ProRule" id="PRU00042"/>
    </source>
</evidence>
<reference evidence="4 5" key="1">
    <citation type="submission" date="2024-01" db="EMBL/GenBank/DDBJ databases">
        <title>A draft genome for a cacao thread blight-causing isolate of Paramarasmius palmivorus.</title>
        <authorList>
            <person name="Baruah I.K."/>
            <person name="Bukari Y."/>
            <person name="Amoako-Attah I."/>
            <person name="Meinhardt L.W."/>
            <person name="Bailey B.A."/>
            <person name="Cohen S.P."/>
        </authorList>
    </citation>
    <scope>NUCLEOTIDE SEQUENCE [LARGE SCALE GENOMIC DNA]</scope>
    <source>
        <strain evidence="4 5">GH-12</strain>
    </source>
</reference>
<feature type="region of interest" description="Disordered" evidence="2">
    <location>
        <begin position="1"/>
        <end position="134"/>
    </location>
</feature>
<keyword evidence="1" id="KW-0863">Zinc-finger</keyword>
<feature type="compositionally biased region" description="Low complexity" evidence="2">
    <location>
        <begin position="550"/>
        <end position="560"/>
    </location>
</feature>
<dbReference type="AlphaFoldDB" id="A0AAW0CW59"/>